<dbReference type="EC" id="2.7.13.3" evidence="2"/>
<evidence type="ECO:0000256" key="3">
    <source>
        <dbReference type="ARBA" id="ARBA00022679"/>
    </source>
</evidence>
<evidence type="ECO:0000313" key="9">
    <source>
        <dbReference type="EMBL" id="MFC7097713.1"/>
    </source>
</evidence>
<dbReference type="GO" id="GO:0000160">
    <property type="term" value="P:phosphorelay signal transduction system"/>
    <property type="evidence" value="ECO:0007669"/>
    <property type="project" value="UniProtKB-KW"/>
</dbReference>
<sequence length="397" mass="42153">MSEGTRRARERTTSDGDGGHAEALRHVHAEALRRLHAATRRMMSAESASAVASVATRAATDVLGFELNSVRLFEPAPPRLVPVAYADAVVDIAGERQEYRRGECVHWDALDAGEPRVYQRVSDIDNARATDLSGEGSILVCPLGDRGVIALGTLEPNAIDEEDIALAEVLAANTEAALERAERERQLERKTERLDRFAGVVAHEFRNPVTIAAGHLEYVDGTPGDDPHLAAATRAVERMDRLIDCLLDMVRGGVAAGSSESVSVSAVAREVAEAVDEPGAVRCPADVTVVADPDRLRTILENVLGNAVAHAESGVTVTVGSLDDAAGFYVADDGTGFDTTDPDRLFEYGATADAEATGLGLAIVRDLAEAQGWRVSACTGDDGGARVEFYTRPDIDA</sequence>
<accession>A0ABD5WY51</accession>
<name>A0ABD5WY51_9EURY</name>
<dbReference type="InterPro" id="IPR050736">
    <property type="entry name" value="Sensor_HK_Regulatory"/>
</dbReference>
<dbReference type="InterPro" id="IPR003594">
    <property type="entry name" value="HATPase_dom"/>
</dbReference>
<dbReference type="Gene3D" id="3.30.450.40">
    <property type="match status" value="1"/>
</dbReference>
<organism evidence="9 10">
    <name type="scientific">Halobaculum marinum</name>
    <dbReference type="NCBI Taxonomy" id="3031996"/>
    <lineage>
        <taxon>Archaea</taxon>
        <taxon>Methanobacteriati</taxon>
        <taxon>Methanobacteriota</taxon>
        <taxon>Stenosarchaea group</taxon>
        <taxon>Halobacteria</taxon>
        <taxon>Halobacteriales</taxon>
        <taxon>Haloferacaceae</taxon>
        <taxon>Halobaculum</taxon>
    </lineage>
</organism>
<keyword evidence="4 9" id="KW-0418">Kinase</keyword>
<dbReference type="SMART" id="SM00388">
    <property type="entry name" value="HisKA"/>
    <property type="match status" value="1"/>
</dbReference>
<feature type="coiled-coil region" evidence="6">
    <location>
        <begin position="164"/>
        <end position="191"/>
    </location>
</feature>
<keyword evidence="6" id="KW-0175">Coiled coil</keyword>
<dbReference type="EMBL" id="JBHTAG010000003">
    <property type="protein sequence ID" value="MFC7097713.1"/>
    <property type="molecule type" value="Genomic_DNA"/>
</dbReference>
<evidence type="ECO:0000256" key="4">
    <source>
        <dbReference type="ARBA" id="ARBA00022777"/>
    </source>
</evidence>
<dbReference type="Pfam" id="PF13185">
    <property type="entry name" value="GAF_2"/>
    <property type="match status" value="1"/>
</dbReference>
<feature type="region of interest" description="Disordered" evidence="7">
    <location>
        <begin position="1"/>
        <end position="22"/>
    </location>
</feature>
<evidence type="ECO:0000256" key="1">
    <source>
        <dbReference type="ARBA" id="ARBA00000085"/>
    </source>
</evidence>
<evidence type="ECO:0000256" key="6">
    <source>
        <dbReference type="SAM" id="Coils"/>
    </source>
</evidence>
<keyword evidence="10" id="KW-1185">Reference proteome</keyword>
<dbReference type="Pfam" id="PF00512">
    <property type="entry name" value="HisKA"/>
    <property type="match status" value="1"/>
</dbReference>
<dbReference type="Pfam" id="PF02518">
    <property type="entry name" value="HATPase_c"/>
    <property type="match status" value="1"/>
</dbReference>
<gene>
    <name evidence="9" type="ORF">ACFQKD_10385</name>
</gene>
<evidence type="ECO:0000256" key="2">
    <source>
        <dbReference type="ARBA" id="ARBA00012438"/>
    </source>
</evidence>
<dbReference type="GO" id="GO:0004673">
    <property type="term" value="F:protein histidine kinase activity"/>
    <property type="evidence" value="ECO:0007669"/>
    <property type="project" value="UniProtKB-EC"/>
</dbReference>
<feature type="domain" description="Histidine kinase" evidence="8">
    <location>
        <begin position="200"/>
        <end position="395"/>
    </location>
</feature>
<proteinExistence type="predicted"/>
<evidence type="ECO:0000313" key="10">
    <source>
        <dbReference type="Proteomes" id="UP001596388"/>
    </source>
</evidence>
<keyword evidence="3" id="KW-0808">Transferase</keyword>
<dbReference type="InterPro" id="IPR003018">
    <property type="entry name" value="GAF"/>
</dbReference>
<keyword evidence="5" id="KW-0902">Two-component regulatory system</keyword>
<dbReference type="Gene3D" id="1.10.287.130">
    <property type="match status" value="1"/>
</dbReference>
<dbReference type="InterPro" id="IPR003661">
    <property type="entry name" value="HisK_dim/P_dom"/>
</dbReference>
<dbReference type="SUPFAM" id="SSF55874">
    <property type="entry name" value="ATPase domain of HSP90 chaperone/DNA topoisomerase II/histidine kinase"/>
    <property type="match status" value="1"/>
</dbReference>
<dbReference type="SUPFAM" id="SSF55781">
    <property type="entry name" value="GAF domain-like"/>
    <property type="match status" value="1"/>
</dbReference>
<comment type="catalytic activity">
    <reaction evidence="1">
        <text>ATP + protein L-histidine = ADP + protein N-phospho-L-histidine.</text>
        <dbReference type="EC" id="2.7.13.3"/>
    </reaction>
</comment>
<dbReference type="RefSeq" id="WP_276237792.1">
    <property type="nucleotide sequence ID" value="NZ_CP119989.1"/>
</dbReference>
<reference evidence="9 10" key="1">
    <citation type="journal article" date="2019" name="Int. J. Syst. Evol. Microbiol.">
        <title>The Global Catalogue of Microorganisms (GCM) 10K type strain sequencing project: providing services to taxonomists for standard genome sequencing and annotation.</title>
        <authorList>
            <consortium name="The Broad Institute Genomics Platform"/>
            <consortium name="The Broad Institute Genome Sequencing Center for Infectious Disease"/>
            <person name="Wu L."/>
            <person name="Ma J."/>
        </authorList>
    </citation>
    <scope>NUCLEOTIDE SEQUENCE [LARGE SCALE GENOMIC DNA]</scope>
    <source>
        <strain evidence="9 10">DT55</strain>
    </source>
</reference>
<dbReference type="SUPFAM" id="SSF47384">
    <property type="entry name" value="Homodimeric domain of signal transducing histidine kinase"/>
    <property type="match status" value="1"/>
</dbReference>
<evidence type="ECO:0000256" key="7">
    <source>
        <dbReference type="SAM" id="MobiDB-lite"/>
    </source>
</evidence>
<dbReference type="InterPro" id="IPR029016">
    <property type="entry name" value="GAF-like_dom_sf"/>
</dbReference>
<comment type="caution">
    <text evidence="9">The sequence shown here is derived from an EMBL/GenBank/DDBJ whole genome shotgun (WGS) entry which is preliminary data.</text>
</comment>
<dbReference type="InterPro" id="IPR036097">
    <property type="entry name" value="HisK_dim/P_sf"/>
</dbReference>
<evidence type="ECO:0000256" key="5">
    <source>
        <dbReference type="ARBA" id="ARBA00023012"/>
    </source>
</evidence>
<dbReference type="Proteomes" id="UP001596388">
    <property type="component" value="Unassembled WGS sequence"/>
</dbReference>
<dbReference type="InterPro" id="IPR036890">
    <property type="entry name" value="HATPase_C_sf"/>
</dbReference>
<protein>
    <recommendedName>
        <fullName evidence="2">histidine kinase</fullName>
        <ecNumber evidence="2">2.7.13.3</ecNumber>
    </recommendedName>
</protein>
<dbReference type="PANTHER" id="PTHR43711">
    <property type="entry name" value="TWO-COMPONENT HISTIDINE KINASE"/>
    <property type="match status" value="1"/>
</dbReference>
<evidence type="ECO:0000259" key="8">
    <source>
        <dbReference type="PROSITE" id="PS50109"/>
    </source>
</evidence>
<dbReference type="GeneID" id="79271378"/>
<dbReference type="SMART" id="SM00387">
    <property type="entry name" value="HATPase_c"/>
    <property type="match status" value="1"/>
</dbReference>
<dbReference type="InterPro" id="IPR005467">
    <property type="entry name" value="His_kinase_dom"/>
</dbReference>
<dbReference type="Gene3D" id="3.30.565.10">
    <property type="entry name" value="Histidine kinase-like ATPase, C-terminal domain"/>
    <property type="match status" value="1"/>
</dbReference>
<dbReference type="PROSITE" id="PS50109">
    <property type="entry name" value="HIS_KIN"/>
    <property type="match status" value="1"/>
</dbReference>
<dbReference type="AlphaFoldDB" id="A0ABD5WY51"/>
<dbReference type="PANTHER" id="PTHR43711:SF1">
    <property type="entry name" value="HISTIDINE KINASE 1"/>
    <property type="match status" value="1"/>
</dbReference>
<dbReference type="CDD" id="cd00082">
    <property type="entry name" value="HisKA"/>
    <property type="match status" value="1"/>
</dbReference>